<dbReference type="Pfam" id="PF13578">
    <property type="entry name" value="Methyltransf_24"/>
    <property type="match status" value="1"/>
</dbReference>
<evidence type="ECO:0000313" key="2">
    <source>
        <dbReference type="Proteomes" id="UP000002640"/>
    </source>
</evidence>
<keyword evidence="2" id="KW-1185">Reference proteome</keyword>
<dbReference type="STRING" id="1094619.G4Z2C6"/>
<dbReference type="Gene3D" id="3.40.50.150">
    <property type="entry name" value="Vaccinia Virus protein VP39"/>
    <property type="match status" value="1"/>
</dbReference>
<organism evidence="1 2">
    <name type="scientific">Phytophthora sojae (strain P6497)</name>
    <name type="common">Soybean stem and root rot agent</name>
    <name type="synonym">Phytophthora megasperma f. sp. glycines</name>
    <dbReference type="NCBI Taxonomy" id="1094619"/>
    <lineage>
        <taxon>Eukaryota</taxon>
        <taxon>Sar</taxon>
        <taxon>Stramenopiles</taxon>
        <taxon>Oomycota</taxon>
        <taxon>Peronosporomycetes</taxon>
        <taxon>Peronosporales</taxon>
        <taxon>Peronosporaceae</taxon>
        <taxon>Phytophthora</taxon>
    </lineage>
</organism>
<dbReference type="Proteomes" id="UP000002640">
    <property type="component" value="Unassembled WGS sequence"/>
</dbReference>
<dbReference type="EMBL" id="JH159153">
    <property type="protein sequence ID" value="EGZ19270.1"/>
    <property type="molecule type" value="Genomic_DNA"/>
</dbReference>
<dbReference type="SMR" id="G4Z2C6"/>
<dbReference type="GO" id="GO:0008171">
    <property type="term" value="F:O-methyltransferase activity"/>
    <property type="evidence" value="ECO:0007669"/>
    <property type="project" value="TreeGrafter"/>
</dbReference>
<gene>
    <name evidence="1" type="ORF">PHYSODRAFT_354186</name>
</gene>
<dbReference type="InterPro" id="IPR029063">
    <property type="entry name" value="SAM-dependent_MTases_sf"/>
</dbReference>
<evidence type="ECO:0000313" key="1">
    <source>
        <dbReference type="EMBL" id="EGZ19270.1"/>
    </source>
</evidence>
<dbReference type="AlphaFoldDB" id="G4Z2C6"/>
<dbReference type="PANTHER" id="PTHR43836">
    <property type="entry name" value="CATECHOL O-METHYLTRANSFERASE 1-RELATED"/>
    <property type="match status" value="1"/>
</dbReference>
<sequence>MVELAGLSDHVTVHVGPFSKNYEVLRGQAVDVYFIDHDKKAYLQDSKLIIGSETLVPGSVVIADNVGLGPVPGGKNEYIEFVEESPKVLGSAPHRLHEARRHDDARPFGRDVPRITCWILSTC</sequence>
<dbReference type="KEGG" id="psoj:PHYSODRAFT_354186"/>
<dbReference type="PANTHER" id="PTHR43836:SF2">
    <property type="entry name" value="CATECHOL O-METHYLTRANSFERASE 1-RELATED"/>
    <property type="match status" value="1"/>
</dbReference>
<proteinExistence type="predicted"/>
<dbReference type="GeneID" id="20649562"/>
<name>G4Z2C6_PHYSP</name>
<evidence type="ECO:0008006" key="3">
    <source>
        <dbReference type="Google" id="ProtNLM"/>
    </source>
</evidence>
<dbReference type="InParanoid" id="G4Z2C6"/>
<accession>G4Z2C6</accession>
<dbReference type="RefSeq" id="XP_009521987.1">
    <property type="nucleotide sequence ID" value="XM_009523692.1"/>
</dbReference>
<protein>
    <recommendedName>
        <fullName evidence="3">O-methyltransferase domain-containing protein</fullName>
    </recommendedName>
</protein>
<dbReference type="SUPFAM" id="SSF53335">
    <property type="entry name" value="S-adenosyl-L-methionine-dependent methyltransferases"/>
    <property type="match status" value="1"/>
</dbReference>
<reference evidence="1 2" key="1">
    <citation type="journal article" date="2006" name="Science">
        <title>Phytophthora genome sequences uncover evolutionary origins and mechanisms of pathogenesis.</title>
        <authorList>
            <person name="Tyler B.M."/>
            <person name="Tripathy S."/>
            <person name="Zhang X."/>
            <person name="Dehal P."/>
            <person name="Jiang R.H."/>
            <person name="Aerts A."/>
            <person name="Arredondo F.D."/>
            <person name="Baxter L."/>
            <person name="Bensasson D."/>
            <person name="Beynon J.L."/>
            <person name="Chapman J."/>
            <person name="Damasceno C.M."/>
            <person name="Dorrance A.E."/>
            <person name="Dou D."/>
            <person name="Dickerman A.W."/>
            <person name="Dubchak I.L."/>
            <person name="Garbelotto M."/>
            <person name="Gijzen M."/>
            <person name="Gordon S.G."/>
            <person name="Govers F."/>
            <person name="Grunwald N.J."/>
            <person name="Huang W."/>
            <person name="Ivors K.L."/>
            <person name="Jones R.W."/>
            <person name="Kamoun S."/>
            <person name="Krampis K."/>
            <person name="Lamour K.H."/>
            <person name="Lee M.K."/>
            <person name="McDonald W.H."/>
            <person name="Medina M."/>
            <person name="Meijer H.J."/>
            <person name="Nordberg E.K."/>
            <person name="Maclean D.J."/>
            <person name="Ospina-Giraldo M.D."/>
            <person name="Morris P.F."/>
            <person name="Phuntumart V."/>
            <person name="Putnam N.H."/>
            <person name="Rash S."/>
            <person name="Rose J.K."/>
            <person name="Sakihama Y."/>
            <person name="Salamov A.A."/>
            <person name="Savidor A."/>
            <person name="Scheuring C.F."/>
            <person name="Smith B.M."/>
            <person name="Sobral B.W."/>
            <person name="Terry A."/>
            <person name="Torto-Alalibo T.A."/>
            <person name="Win J."/>
            <person name="Xu Z."/>
            <person name="Zhang H."/>
            <person name="Grigoriev I.V."/>
            <person name="Rokhsar D.S."/>
            <person name="Boore J.L."/>
        </authorList>
    </citation>
    <scope>NUCLEOTIDE SEQUENCE [LARGE SCALE GENOMIC DNA]</scope>
    <source>
        <strain evidence="1 2">P6497</strain>
    </source>
</reference>